<accession>A0ABV8GLJ1</accession>
<reference evidence="2" key="1">
    <citation type="journal article" date="2019" name="Int. J. Syst. Evol. Microbiol.">
        <title>The Global Catalogue of Microorganisms (GCM) 10K type strain sequencing project: providing services to taxonomists for standard genome sequencing and annotation.</title>
        <authorList>
            <consortium name="The Broad Institute Genomics Platform"/>
            <consortium name="The Broad Institute Genome Sequencing Center for Infectious Disease"/>
            <person name="Wu L."/>
            <person name="Ma J."/>
        </authorList>
    </citation>
    <scope>NUCLEOTIDE SEQUENCE [LARGE SCALE GENOMIC DNA]</scope>
    <source>
        <strain evidence="2">TBRC 1276</strain>
    </source>
</reference>
<gene>
    <name evidence="1" type="ORF">ACFOY2_46185</name>
</gene>
<comment type="caution">
    <text evidence="1">The sequence shown here is derived from an EMBL/GenBank/DDBJ whole genome shotgun (WGS) entry which is preliminary data.</text>
</comment>
<keyword evidence="2" id="KW-1185">Reference proteome</keyword>
<sequence length="52" mass="5741">MRRHPVGRALTGVFFQSHPWLAPPEPAMPIERPAEVPAAGRVEALEVRVAEL</sequence>
<evidence type="ECO:0000313" key="2">
    <source>
        <dbReference type="Proteomes" id="UP001595851"/>
    </source>
</evidence>
<proteinExistence type="predicted"/>
<dbReference type="EMBL" id="JBHSBI010000036">
    <property type="protein sequence ID" value="MFC4014683.1"/>
    <property type="molecule type" value="Genomic_DNA"/>
</dbReference>
<organism evidence="1 2">
    <name type="scientific">Nonomuraea purpurea</name>
    <dbReference type="NCBI Taxonomy" id="1849276"/>
    <lineage>
        <taxon>Bacteria</taxon>
        <taxon>Bacillati</taxon>
        <taxon>Actinomycetota</taxon>
        <taxon>Actinomycetes</taxon>
        <taxon>Streptosporangiales</taxon>
        <taxon>Streptosporangiaceae</taxon>
        <taxon>Nonomuraea</taxon>
    </lineage>
</organism>
<evidence type="ECO:0000313" key="1">
    <source>
        <dbReference type="EMBL" id="MFC4014683.1"/>
    </source>
</evidence>
<dbReference type="Proteomes" id="UP001595851">
    <property type="component" value="Unassembled WGS sequence"/>
</dbReference>
<protein>
    <submittedName>
        <fullName evidence="1">Uncharacterized protein</fullName>
    </submittedName>
</protein>
<dbReference type="RefSeq" id="WP_379534518.1">
    <property type="nucleotide sequence ID" value="NZ_JBHSBI010000036.1"/>
</dbReference>
<name>A0ABV8GLJ1_9ACTN</name>